<feature type="region of interest" description="Disordered" evidence="5">
    <location>
        <begin position="464"/>
        <end position="541"/>
    </location>
</feature>
<feature type="region of interest" description="Disordered" evidence="5">
    <location>
        <begin position="1"/>
        <end position="60"/>
    </location>
</feature>
<evidence type="ECO:0000256" key="1">
    <source>
        <dbReference type="ARBA" id="ARBA00004123"/>
    </source>
</evidence>
<dbReference type="InterPro" id="IPR036390">
    <property type="entry name" value="WH_DNA-bd_sf"/>
</dbReference>
<comment type="subcellular location">
    <subcellularLocation>
        <location evidence="1">Nucleus</location>
    </subcellularLocation>
</comment>
<comment type="caution">
    <text evidence="7">The sequence shown here is derived from an EMBL/GenBank/DDBJ whole genome shotgun (WGS) entry which is preliminary data.</text>
</comment>
<dbReference type="InterPro" id="IPR000232">
    <property type="entry name" value="HSF_DNA-bd"/>
</dbReference>
<feature type="compositionally biased region" description="Low complexity" evidence="5">
    <location>
        <begin position="491"/>
        <end position="528"/>
    </location>
</feature>
<evidence type="ECO:0000259" key="6">
    <source>
        <dbReference type="SMART" id="SM00415"/>
    </source>
</evidence>
<feature type="domain" description="HSF-type DNA-binding" evidence="6">
    <location>
        <begin position="342"/>
        <end position="440"/>
    </location>
</feature>
<reference evidence="7" key="1">
    <citation type="submission" date="2020-06" db="EMBL/GenBank/DDBJ databases">
        <authorList>
            <consortium name="Plant Systems Biology data submission"/>
        </authorList>
    </citation>
    <scope>NUCLEOTIDE SEQUENCE</scope>
    <source>
        <strain evidence="7">D6</strain>
    </source>
</reference>
<dbReference type="GO" id="GO:0005634">
    <property type="term" value="C:nucleus"/>
    <property type="evidence" value="ECO:0007669"/>
    <property type="project" value="UniProtKB-SubCell"/>
</dbReference>
<proteinExistence type="inferred from homology"/>
<dbReference type="Proteomes" id="UP001153069">
    <property type="component" value="Unassembled WGS sequence"/>
</dbReference>
<sequence>MSSQQNPGDEQENQPDERRTREEHQRRGNTNASMAANIPTGRLLSRFPGDENAAAARQALGNQLSSASTFLGDIPPGSSPQARGSTLDPLQVQLLRQRAGLSGATAPTNLNFGGVPYLPDSQQQGFMAAQAQALDGGSSAEAQLREAQANLREANLRLLLAQQRQQQHQQQHSQRLAPQKPAANAGFTSSAAGPQSLHLPHSQVSQAHAAAQPHRDRAAAPAPTADQLLALRGLSGFGAGSAPLPALSLQGNEQYPQLSQFLGANPTGNSALTAALHVQQQHIQGASLRQSIPAAQANPDLSRAQYPQSDRPQPPEDDQPEMKDAEYFELFGFNDEDGVQIINETFPHKLYRMLFEVEKNGQEDIVSFFPHGKAFIVHDPKRFVEEIMPRYFSTSRMSSFQRQLNLYGFQRIDDGPEKGGFVHQYFQKGQRSLCNKIRRQRGRPQGGASQPTSVLHAAATASGASLGAGRGSPQEQVAARGLPSRPGPEVASAAAAAATRASMPQSQQAQAVLQFLLSQQQQQQQQQQNPPGDPNSSDRPR</sequence>
<dbReference type="OrthoDB" id="60033at2759"/>
<dbReference type="GO" id="GO:0043565">
    <property type="term" value="F:sequence-specific DNA binding"/>
    <property type="evidence" value="ECO:0007669"/>
    <property type="project" value="InterPro"/>
</dbReference>
<protein>
    <submittedName>
        <fullName evidence="7">Heat stress transcription factor</fullName>
    </submittedName>
</protein>
<evidence type="ECO:0000256" key="3">
    <source>
        <dbReference type="ARBA" id="ARBA00023242"/>
    </source>
</evidence>
<name>A0A9N8DLN2_9STRA</name>
<organism evidence="7 8">
    <name type="scientific">Seminavis robusta</name>
    <dbReference type="NCBI Taxonomy" id="568900"/>
    <lineage>
        <taxon>Eukaryota</taxon>
        <taxon>Sar</taxon>
        <taxon>Stramenopiles</taxon>
        <taxon>Ochrophyta</taxon>
        <taxon>Bacillariophyta</taxon>
        <taxon>Bacillariophyceae</taxon>
        <taxon>Bacillariophycidae</taxon>
        <taxon>Naviculales</taxon>
        <taxon>Naviculaceae</taxon>
        <taxon>Seminavis</taxon>
    </lineage>
</organism>
<keyword evidence="2" id="KW-0238">DNA-binding</keyword>
<dbReference type="Gene3D" id="1.10.10.10">
    <property type="entry name" value="Winged helix-like DNA-binding domain superfamily/Winged helix DNA-binding domain"/>
    <property type="match status" value="1"/>
</dbReference>
<feature type="compositionally biased region" description="Low complexity" evidence="5">
    <location>
        <begin position="162"/>
        <end position="179"/>
    </location>
</feature>
<dbReference type="EMBL" id="CAICTM010000223">
    <property type="protein sequence ID" value="CAB9505248.1"/>
    <property type="molecule type" value="Genomic_DNA"/>
</dbReference>
<dbReference type="PANTHER" id="PTHR10015">
    <property type="entry name" value="HEAT SHOCK TRANSCRIPTION FACTOR"/>
    <property type="match status" value="1"/>
</dbReference>
<dbReference type="PANTHER" id="PTHR10015:SF206">
    <property type="entry name" value="HSF-TYPE DNA-BINDING DOMAIN-CONTAINING PROTEIN"/>
    <property type="match status" value="1"/>
</dbReference>
<evidence type="ECO:0000256" key="5">
    <source>
        <dbReference type="SAM" id="MobiDB-lite"/>
    </source>
</evidence>
<dbReference type="AlphaFoldDB" id="A0A9N8DLN2"/>
<dbReference type="FunFam" id="1.10.10.10:FF:000479">
    <property type="entry name" value="Predicted protein"/>
    <property type="match status" value="1"/>
</dbReference>
<feature type="region of interest" description="Disordered" evidence="5">
    <location>
        <begin position="162"/>
        <end position="221"/>
    </location>
</feature>
<dbReference type="InterPro" id="IPR036388">
    <property type="entry name" value="WH-like_DNA-bd_sf"/>
</dbReference>
<comment type="similarity">
    <text evidence="4">Belongs to the HSF family.</text>
</comment>
<gene>
    <name evidence="7" type="ORF">SEMRO_224_G091690.1</name>
</gene>
<dbReference type="SMART" id="SM00415">
    <property type="entry name" value="HSF"/>
    <property type="match status" value="1"/>
</dbReference>
<keyword evidence="8" id="KW-1185">Reference proteome</keyword>
<evidence type="ECO:0000256" key="2">
    <source>
        <dbReference type="ARBA" id="ARBA00023125"/>
    </source>
</evidence>
<keyword evidence="3" id="KW-0539">Nucleus</keyword>
<dbReference type="GO" id="GO:0003700">
    <property type="term" value="F:DNA-binding transcription factor activity"/>
    <property type="evidence" value="ECO:0007669"/>
    <property type="project" value="InterPro"/>
</dbReference>
<feature type="compositionally biased region" description="Low complexity" evidence="5">
    <location>
        <begin position="200"/>
        <end position="212"/>
    </location>
</feature>
<evidence type="ECO:0000313" key="8">
    <source>
        <dbReference type="Proteomes" id="UP001153069"/>
    </source>
</evidence>
<accession>A0A9N8DLN2</accession>
<feature type="compositionally biased region" description="Basic and acidic residues" evidence="5">
    <location>
        <begin position="15"/>
        <end position="26"/>
    </location>
</feature>
<evidence type="ECO:0000256" key="4">
    <source>
        <dbReference type="RuleBase" id="RU004020"/>
    </source>
</evidence>
<evidence type="ECO:0000313" key="7">
    <source>
        <dbReference type="EMBL" id="CAB9505248.1"/>
    </source>
</evidence>
<feature type="region of interest" description="Disordered" evidence="5">
    <location>
        <begin position="299"/>
        <end position="320"/>
    </location>
</feature>
<dbReference type="SUPFAM" id="SSF46785">
    <property type="entry name" value="Winged helix' DNA-binding domain"/>
    <property type="match status" value="1"/>
</dbReference>
<dbReference type="Pfam" id="PF00447">
    <property type="entry name" value="HSF_DNA-bind"/>
    <property type="match status" value="1"/>
</dbReference>